<feature type="signal peptide" evidence="5">
    <location>
        <begin position="1"/>
        <end position="32"/>
    </location>
</feature>
<name>A0A372LDC6_9BACI</name>
<evidence type="ECO:0000256" key="5">
    <source>
        <dbReference type="SAM" id="SignalP"/>
    </source>
</evidence>
<proteinExistence type="inferred from homology"/>
<protein>
    <submittedName>
        <fullName evidence="7">LytR family transcriptional regulator</fullName>
    </submittedName>
</protein>
<evidence type="ECO:0000313" key="8">
    <source>
        <dbReference type="Proteomes" id="UP000262939"/>
    </source>
</evidence>
<dbReference type="EMBL" id="QVTD01000005">
    <property type="protein sequence ID" value="RFU63977.1"/>
    <property type="molecule type" value="Genomic_DNA"/>
</dbReference>
<accession>A0A372LDC6</accession>
<keyword evidence="4" id="KW-1133">Transmembrane helix</keyword>
<dbReference type="InterPro" id="IPR050922">
    <property type="entry name" value="LytR/CpsA/Psr_CW_biosynth"/>
</dbReference>
<dbReference type="PANTHER" id="PTHR33392">
    <property type="entry name" value="POLYISOPRENYL-TEICHOIC ACID--PEPTIDOGLYCAN TEICHOIC ACID TRANSFERASE TAGU"/>
    <property type="match status" value="1"/>
</dbReference>
<dbReference type="Gene3D" id="3.40.630.190">
    <property type="entry name" value="LCP protein"/>
    <property type="match status" value="1"/>
</dbReference>
<keyword evidence="5" id="KW-0732">Signal</keyword>
<feature type="chain" id="PRO_5017076942" evidence="5">
    <location>
        <begin position="33"/>
        <end position="318"/>
    </location>
</feature>
<evidence type="ECO:0000256" key="4">
    <source>
        <dbReference type="ARBA" id="ARBA00022989"/>
    </source>
</evidence>
<gene>
    <name evidence="7" type="ORF">D0466_11055</name>
</gene>
<keyword evidence="8" id="KW-1185">Reference proteome</keyword>
<dbReference type="RefSeq" id="WP_117322613.1">
    <property type="nucleotide sequence ID" value="NZ_QVTD01000005.1"/>
</dbReference>
<organism evidence="7 8">
    <name type="scientific">Peribacillus glennii</name>
    <dbReference type="NCBI Taxonomy" id="2303991"/>
    <lineage>
        <taxon>Bacteria</taxon>
        <taxon>Bacillati</taxon>
        <taxon>Bacillota</taxon>
        <taxon>Bacilli</taxon>
        <taxon>Bacillales</taxon>
        <taxon>Bacillaceae</taxon>
        <taxon>Peribacillus</taxon>
    </lineage>
</organism>
<feature type="domain" description="Cell envelope-related transcriptional attenuator" evidence="6">
    <location>
        <begin position="84"/>
        <end position="227"/>
    </location>
</feature>
<keyword evidence="4" id="KW-0472">Membrane</keyword>
<dbReference type="OrthoDB" id="27330at2"/>
<evidence type="ECO:0000259" key="6">
    <source>
        <dbReference type="Pfam" id="PF03816"/>
    </source>
</evidence>
<comment type="similarity">
    <text evidence="1">Belongs to the LytR/CpsA/Psr (LCP) family.</text>
</comment>
<dbReference type="InterPro" id="IPR004474">
    <property type="entry name" value="LytR_CpsA_psr"/>
</dbReference>
<evidence type="ECO:0000256" key="2">
    <source>
        <dbReference type="ARBA" id="ARBA00022692"/>
    </source>
</evidence>
<sequence>MRAERRKKKKNKKLKIFGFVFLLLLFSGFAYGATVYTSLQKAVNTMQGSDHKSEKRQEEVAFTEKDPLSILILGVDERQNDRGRSDTMIVMTVNPKKESIELLSIPRDTRTEIVGHGTVEKINHAYSYGGVKMSLSTIENFLDIPIDYYVKMNMEGFTDIVDAVNGINVENDMYLSHKGYEFPKGSLTLNGEEALVYSRIRKEDKQRGDFGRQMRQRQVIQAIIKKGASVNSLTNFDDIFQALGKNVETNMNFDEIKDIQKNYRPAINHIEQYTIAGEGSRLEDGLWYYIVPEEEKHKVQARLKKHLDLSISTAQQPG</sequence>
<dbReference type="AlphaFoldDB" id="A0A372LDC6"/>
<evidence type="ECO:0000256" key="1">
    <source>
        <dbReference type="ARBA" id="ARBA00006068"/>
    </source>
</evidence>
<dbReference type="Proteomes" id="UP000262939">
    <property type="component" value="Unassembled WGS sequence"/>
</dbReference>
<comment type="caution">
    <text evidence="7">The sequence shown here is derived from an EMBL/GenBank/DDBJ whole genome shotgun (WGS) entry which is preliminary data.</text>
</comment>
<reference evidence="7 8" key="1">
    <citation type="submission" date="2018-08" db="EMBL/GenBank/DDBJ databases">
        <title>Bacillus chawlae sp. nov., Bacillus glennii sp. nov., and Bacillus saganii sp. nov. Isolated from the Vehicle Assembly Building at Kennedy Space Center where the Viking Spacecraft were Assembled.</title>
        <authorList>
            <person name="Seuylemezian A."/>
            <person name="Vaishampayan P."/>
        </authorList>
    </citation>
    <scope>NUCLEOTIDE SEQUENCE [LARGE SCALE GENOMIC DNA]</scope>
    <source>
        <strain evidence="7 8">V44-8</strain>
    </source>
</reference>
<dbReference type="PANTHER" id="PTHR33392:SF6">
    <property type="entry name" value="POLYISOPRENYL-TEICHOIC ACID--PEPTIDOGLYCAN TEICHOIC ACID TRANSFERASE TAGU"/>
    <property type="match status" value="1"/>
</dbReference>
<dbReference type="GO" id="GO:0071555">
    <property type="term" value="P:cell wall organization"/>
    <property type="evidence" value="ECO:0007669"/>
    <property type="project" value="UniProtKB-KW"/>
</dbReference>
<keyword evidence="2" id="KW-0812">Transmembrane</keyword>
<evidence type="ECO:0000313" key="7">
    <source>
        <dbReference type="EMBL" id="RFU63977.1"/>
    </source>
</evidence>
<dbReference type="NCBIfam" id="TIGR00350">
    <property type="entry name" value="lytR_cpsA_psr"/>
    <property type="match status" value="1"/>
</dbReference>
<keyword evidence="3" id="KW-0735">Signal-anchor</keyword>
<evidence type="ECO:0000256" key="3">
    <source>
        <dbReference type="ARBA" id="ARBA00022968"/>
    </source>
</evidence>
<dbReference type="Pfam" id="PF03816">
    <property type="entry name" value="LytR_cpsA_psr"/>
    <property type="match status" value="1"/>
</dbReference>